<keyword evidence="6" id="KW-0963">Cytoplasm</keyword>
<keyword evidence="5 6" id="KW-0539">Nucleus</keyword>
<proteinExistence type="inferred from homology"/>
<dbReference type="Proteomes" id="UP001318040">
    <property type="component" value="Chromosome 13"/>
</dbReference>
<dbReference type="RefSeq" id="XP_032809654.1">
    <property type="nucleotide sequence ID" value="XM_032953763.1"/>
</dbReference>
<keyword evidence="3 6" id="KW-0698">rRNA processing</keyword>
<dbReference type="GeneID" id="116942156"/>
<comment type="subcellular location">
    <subcellularLocation>
        <location evidence="6">Cytoplasm</location>
    </subcellularLocation>
    <subcellularLocation>
        <location evidence="6">Nucleus</location>
        <location evidence="6">Nucleolus</location>
    </subcellularLocation>
</comment>
<dbReference type="AlphaFoldDB" id="A0AAJ7T2H5"/>
<dbReference type="GO" id="GO:0003677">
    <property type="term" value="F:DNA binding"/>
    <property type="evidence" value="ECO:0007669"/>
    <property type="project" value="UniProtKB-KW"/>
</dbReference>
<keyword evidence="4 6" id="KW-0694">RNA-binding</keyword>
<dbReference type="GO" id="GO:0005730">
    <property type="term" value="C:nucleolus"/>
    <property type="evidence" value="ECO:0007669"/>
    <property type="project" value="UniProtKB-SubCell"/>
</dbReference>
<name>A0AAJ7T2H5_PETMA</name>
<organism evidence="7 8">
    <name type="scientific">Petromyzon marinus</name>
    <name type="common">Sea lamprey</name>
    <dbReference type="NCBI Taxonomy" id="7757"/>
    <lineage>
        <taxon>Eukaryota</taxon>
        <taxon>Metazoa</taxon>
        <taxon>Chordata</taxon>
        <taxon>Craniata</taxon>
        <taxon>Vertebrata</taxon>
        <taxon>Cyclostomata</taxon>
        <taxon>Hyperoartia</taxon>
        <taxon>Petromyzontiformes</taxon>
        <taxon>Petromyzontidae</taxon>
        <taxon>Petromyzon</taxon>
    </lineage>
</organism>
<evidence type="ECO:0000256" key="4">
    <source>
        <dbReference type="ARBA" id="ARBA00022884"/>
    </source>
</evidence>
<dbReference type="GO" id="GO:0000460">
    <property type="term" value="P:maturation of 5.8S rRNA"/>
    <property type="evidence" value="ECO:0007669"/>
    <property type="project" value="TreeGrafter"/>
</dbReference>
<keyword evidence="6" id="KW-0238">DNA-binding</keyword>
<dbReference type="GO" id="GO:0010468">
    <property type="term" value="P:regulation of gene expression"/>
    <property type="evidence" value="ECO:0007669"/>
    <property type="project" value="TreeGrafter"/>
</dbReference>
<evidence type="ECO:0000256" key="6">
    <source>
        <dbReference type="RuleBase" id="RU368003"/>
    </source>
</evidence>
<dbReference type="PANTHER" id="PTHR15341:SF3">
    <property type="entry name" value="NUCLEAR NUCLEIC ACID-BINDING PROTEIN C1D"/>
    <property type="match status" value="1"/>
</dbReference>
<sequence length="134" mass="15387">MAPEEEEVPAEIRDSLRAFQAAERGIEAALEPLMSAPRVERQNTLDPLEQAKLDLMSAYTLNSMFWMYLVCQGVNPKMHPIKQEMDRIKTHMQRLKEITDRKKMAKLDKGVASRFVRNALWTAEPDRATGKEAE</sequence>
<dbReference type="GO" id="GO:0005737">
    <property type="term" value="C:cytoplasm"/>
    <property type="evidence" value="ECO:0007669"/>
    <property type="project" value="UniProtKB-SubCell"/>
</dbReference>
<reference evidence="8" key="1">
    <citation type="submission" date="2025-08" db="UniProtKB">
        <authorList>
            <consortium name="RefSeq"/>
        </authorList>
    </citation>
    <scope>IDENTIFICATION</scope>
    <source>
        <tissue evidence="8">Sperm</tissue>
    </source>
</reference>
<evidence type="ECO:0000256" key="2">
    <source>
        <dbReference type="ARBA" id="ARBA00015212"/>
    </source>
</evidence>
<evidence type="ECO:0000256" key="1">
    <source>
        <dbReference type="ARBA" id="ARBA00009154"/>
    </source>
</evidence>
<gene>
    <name evidence="8" type="primary">C1D</name>
</gene>
<dbReference type="Pfam" id="PF04000">
    <property type="entry name" value="Sas10_Utp3"/>
    <property type="match status" value="1"/>
</dbReference>
<dbReference type="PANTHER" id="PTHR15341">
    <property type="entry name" value="SUN-COR STEROID HORMONE RECEPTOR CO-REPRESSOR"/>
    <property type="match status" value="1"/>
</dbReference>
<evidence type="ECO:0000256" key="3">
    <source>
        <dbReference type="ARBA" id="ARBA00022552"/>
    </source>
</evidence>
<evidence type="ECO:0000256" key="5">
    <source>
        <dbReference type="ARBA" id="ARBA00023242"/>
    </source>
</evidence>
<dbReference type="InterPro" id="IPR011082">
    <property type="entry name" value="Exosome-assoc_fac/DNA_repair"/>
</dbReference>
<comment type="similarity">
    <text evidence="1 6">Belongs to the C1D family.</text>
</comment>
<dbReference type="GO" id="GO:0003723">
    <property type="term" value="F:RNA binding"/>
    <property type="evidence" value="ECO:0007669"/>
    <property type="project" value="UniProtKB-UniRule"/>
</dbReference>
<protein>
    <recommendedName>
        <fullName evidence="2 6">Nuclear nucleic acid-binding protein C1D</fullName>
    </recommendedName>
</protein>
<dbReference type="KEGG" id="pmrn:116942156"/>
<dbReference type="CTD" id="10438"/>
<accession>A0AAJ7T2H5</accession>
<dbReference type="GO" id="GO:0000178">
    <property type="term" value="C:exosome (RNase complex)"/>
    <property type="evidence" value="ECO:0007669"/>
    <property type="project" value="TreeGrafter"/>
</dbReference>
<evidence type="ECO:0000313" key="7">
    <source>
        <dbReference type="Proteomes" id="UP001318040"/>
    </source>
</evidence>
<keyword evidence="7" id="KW-1185">Reference proteome</keyword>
<comment type="subunit">
    <text evidence="6">Monomer and homodimer.</text>
</comment>
<comment type="function">
    <text evidence="6">Plays a role in the recruitment of the exosome to pre-rRNA to mediate the 3'-5' end processing of the 5.8S rRNA.</text>
</comment>
<evidence type="ECO:0000313" key="8">
    <source>
        <dbReference type="RefSeq" id="XP_032809654.1"/>
    </source>
</evidence>
<dbReference type="InterPro" id="IPR007146">
    <property type="entry name" value="Sas10/Utp3/C1D"/>
</dbReference>